<dbReference type="Pfam" id="PF13510">
    <property type="entry name" value="Fer2_4"/>
    <property type="match status" value="1"/>
</dbReference>
<feature type="domain" description="2Fe-2S ferredoxin-type" evidence="2">
    <location>
        <begin position="16"/>
        <end position="98"/>
    </location>
</feature>
<protein>
    <submittedName>
        <fullName evidence="3">Pyridine nucleotide-disulfide oxidoreductase</fullName>
    </submittedName>
</protein>
<dbReference type="PROSITE" id="PS00197">
    <property type="entry name" value="2FE2S_FER_1"/>
    <property type="match status" value="1"/>
</dbReference>
<name>A0A0G2Z9K6_9BACT</name>
<dbReference type="OrthoDB" id="573392at2"/>
<organism evidence="3 4">
    <name type="scientific">Kosmotoga pacifica</name>
    <dbReference type="NCBI Taxonomy" id="1330330"/>
    <lineage>
        <taxon>Bacteria</taxon>
        <taxon>Thermotogati</taxon>
        <taxon>Thermotogota</taxon>
        <taxon>Thermotogae</taxon>
        <taxon>Kosmotogales</taxon>
        <taxon>Kosmotogaceae</taxon>
        <taxon>Kosmotoga</taxon>
    </lineage>
</organism>
<gene>
    <name evidence="3" type="ORF">IX53_06140</name>
</gene>
<dbReference type="InterPro" id="IPR001041">
    <property type="entry name" value="2Fe-2S_ferredoxin-type"/>
</dbReference>
<dbReference type="STRING" id="1330330.IX53_06140"/>
<dbReference type="InterPro" id="IPR042204">
    <property type="entry name" value="2Fe-2S-bd_N"/>
</dbReference>
<evidence type="ECO:0000313" key="4">
    <source>
        <dbReference type="Proteomes" id="UP000035159"/>
    </source>
</evidence>
<dbReference type="KEGG" id="kpf:IX53_06140"/>
<evidence type="ECO:0000259" key="2">
    <source>
        <dbReference type="PROSITE" id="PS51085"/>
    </source>
</evidence>
<dbReference type="GO" id="GO:0016491">
    <property type="term" value="F:oxidoreductase activity"/>
    <property type="evidence" value="ECO:0007669"/>
    <property type="project" value="UniProtKB-KW"/>
</dbReference>
<keyword evidence="4" id="KW-1185">Reference proteome</keyword>
<keyword evidence="1" id="KW-0560">Oxidoreductase</keyword>
<proteinExistence type="predicted"/>
<dbReference type="AlphaFoldDB" id="A0A0G2Z9K6"/>
<evidence type="ECO:0000256" key="1">
    <source>
        <dbReference type="ARBA" id="ARBA00023002"/>
    </source>
</evidence>
<dbReference type="CDD" id="cd00207">
    <property type="entry name" value="fer2"/>
    <property type="match status" value="1"/>
</dbReference>
<dbReference type="EMBL" id="CP011232">
    <property type="protein sequence ID" value="AKI98300.1"/>
    <property type="molecule type" value="Genomic_DNA"/>
</dbReference>
<dbReference type="PROSITE" id="PS51085">
    <property type="entry name" value="2FE2S_FER_2"/>
    <property type="match status" value="1"/>
</dbReference>
<dbReference type="Gene3D" id="3.10.20.440">
    <property type="entry name" value="2Fe-2S iron-sulphur cluster binding domain, sarcosine oxidase, alpha subunit, N-terminal domain"/>
    <property type="match status" value="1"/>
</dbReference>
<dbReference type="InterPro" id="IPR036010">
    <property type="entry name" value="2Fe-2S_ferredoxin-like_sf"/>
</dbReference>
<evidence type="ECO:0000313" key="3">
    <source>
        <dbReference type="EMBL" id="AKI98300.1"/>
    </source>
</evidence>
<reference evidence="3 4" key="1">
    <citation type="submission" date="2015-04" db="EMBL/GenBank/DDBJ databases">
        <title>Complete Genome Sequence of Kosmotoga pacifica SLHLJ1.</title>
        <authorList>
            <person name="Jiang L.J."/>
            <person name="Shao Z.Z."/>
            <person name="Jebbar M."/>
        </authorList>
    </citation>
    <scope>NUCLEOTIDE SEQUENCE [LARGE SCALE GENOMIC DNA]</scope>
    <source>
        <strain evidence="3 4">SLHLJ1</strain>
    </source>
</reference>
<dbReference type="RefSeq" id="WP_047755495.1">
    <property type="nucleotide sequence ID" value="NZ_CAJUHA010000011.1"/>
</dbReference>
<dbReference type="PATRIC" id="fig|1330330.3.peg.1244"/>
<accession>A0A0G2Z9K6</accession>
<dbReference type="SUPFAM" id="SSF54292">
    <property type="entry name" value="2Fe-2S ferredoxin-like"/>
    <property type="match status" value="1"/>
</dbReference>
<dbReference type="Proteomes" id="UP000035159">
    <property type="component" value="Chromosome"/>
</dbReference>
<dbReference type="GO" id="GO:0051537">
    <property type="term" value="F:2 iron, 2 sulfur cluster binding"/>
    <property type="evidence" value="ECO:0007669"/>
    <property type="project" value="InterPro"/>
</dbReference>
<dbReference type="InterPro" id="IPR006058">
    <property type="entry name" value="2Fe2S_fd_BS"/>
</dbReference>
<sequence>MERIEEHPILSFKRGRKIRFFFEGKELVAYEGETIAAALHANGIRVLRHTPKKVRAQGLFCAIGKCSSCLMEVNGLPNVRTCITPVKEGMAVRRQKGRGELFD</sequence>